<keyword evidence="4" id="KW-0539">Nucleus</keyword>
<evidence type="ECO:0000313" key="7">
    <source>
        <dbReference type="EMBL" id="KAK8890793.1"/>
    </source>
</evidence>
<evidence type="ECO:0000256" key="1">
    <source>
        <dbReference type="ARBA" id="ARBA00004604"/>
    </source>
</evidence>
<feature type="domain" description="CCAAT-binding factor" evidence="5">
    <location>
        <begin position="309"/>
        <end position="443"/>
    </location>
</feature>
<evidence type="ECO:0000256" key="4">
    <source>
        <dbReference type="ARBA" id="ARBA00023242"/>
    </source>
</evidence>
<dbReference type="InterPro" id="IPR016024">
    <property type="entry name" value="ARM-type_fold"/>
</dbReference>
<dbReference type="Gene3D" id="1.25.10.10">
    <property type="entry name" value="Leucine-rich Repeat Variant"/>
    <property type="match status" value="1"/>
</dbReference>
<protein>
    <submittedName>
        <fullName evidence="7">Uncharacterized protein</fullName>
    </submittedName>
</protein>
<sequence>MTKGMDSLAEIANLSTSLTKRPEYNTKDYFDKLYNQCKNKDPEIASKAIKSVALVLVNILPSYSVGKHSEKENLSKDVRQRRELEQIELDFTRRFVQFCEAAAFNRQNVKKIRSASAIALSNLYCNRPNFNTAEHLSKCIVRLANCSEVRLRSIACKSIHQVFQNDVKGEFTLQILNNLAVTPTNKISVEVLQTLQSIKLKSHFEPKPKQPKLEDKELEKELRQADLITDNSQHQRNQTMILQHLFGTVFRFLKETKSETHYLEAMAIIHKYVDFINIDLISPILTALKQKRFSLRSAITSATTAISVCKAANIVFDLKDFYSAVYSRCYEALDDRNSLLELLKLFNIIFSEIDKYRTASFAKRLMIMTLHAQTSVSIAIVNQILKMFMQDPYMSAACDFESTGESDFNIERDEPDDCGGQNAKYFELSILSHLYNPQLSQMACKLAKLVDIDSVKEMEIESARENMDRVNEWDKNIESVIEYVDKYELDAIMQLKPEKQILPKTFKIYEFQ</sequence>
<keyword evidence="3" id="KW-0175">Coiled coil</keyword>
<keyword evidence="8" id="KW-1185">Reference proteome</keyword>
<dbReference type="InterPro" id="IPR011501">
    <property type="entry name" value="Noc3_N"/>
</dbReference>
<dbReference type="PANTHER" id="PTHR14428">
    <property type="entry name" value="NUCLEOLAR COMPLEX PROTEIN 3"/>
    <property type="match status" value="1"/>
</dbReference>
<dbReference type="Proteomes" id="UP001470230">
    <property type="component" value="Unassembled WGS sequence"/>
</dbReference>
<comment type="caution">
    <text evidence="7">The sequence shown here is derived from an EMBL/GenBank/DDBJ whole genome shotgun (WGS) entry which is preliminary data.</text>
</comment>
<accession>A0ABR2KJ15</accession>
<gene>
    <name evidence="7" type="ORF">M9Y10_027992</name>
</gene>
<dbReference type="InterPro" id="IPR005612">
    <property type="entry name" value="CCAAT-binding_factor"/>
</dbReference>
<reference evidence="7 8" key="1">
    <citation type="submission" date="2024-04" db="EMBL/GenBank/DDBJ databases">
        <title>Tritrichomonas musculus Genome.</title>
        <authorList>
            <person name="Alves-Ferreira E."/>
            <person name="Grigg M."/>
            <person name="Lorenzi H."/>
            <person name="Galac M."/>
        </authorList>
    </citation>
    <scope>NUCLEOTIDE SEQUENCE [LARGE SCALE GENOMIC DNA]</scope>
    <source>
        <strain evidence="7 8">EAF2021</strain>
    </source>
</reference>
<dbReference type="SUPFAM" id="SSF48371">
    <property type="entry name" value="ARM repeat"/>
    <property type="match status" value="1"/>
</dbReference>
<evidence type="ECO:0000256" key="3">
    <source>
        <dbReference type="ARBA" id="ARBA00023054"/>
    </source>
</evidence>
<dbReference type="PANTHER" id="PTHR14428:SF5">
    <property type="entry name" value="NUCLEOLAR COMPLEX PROTEIN 3 HOMOLOG"/>
    <property type="match status" value="1"/>
</dbReference>
<evidence type="ECO:0000259" key="6">
    <source>
        <dbReference type="Pfam" id="PF07540"/>
    </source>
</evidence>
<evidence type="ECO:0000313" key="8">
    <source>
        <dbReference type="Proteomes" id="UP001470230"/>
    </source>
</evidence>
<evidence type="ECO:0000256" key="2">
    <source>
        <dbReference type="ARBA" id="ARBA00007797"/>
    </source>
</evidence>
<organism evidence="7 8">
    <name type="scientific">Tritrichomonas musculus</name>
    <dbReference type="NCBI Taxonomy" id="1915356"/>
    <lineage>
        <taxon>Eukaryota</taxon>
        <taxon>Metamonada</taxon>
        <taxon>Parabasalia</taxon>
        <taxon>Tritrichomonadida</taxon>
        <taxon>Tritrichomonadidae</taxon>
        <taxon>Tritrichomonas</taxon>
    </lineage>
</organism>
<dbReference type="InterPro" id="IPR011989">
    <property type="entry name" value="ARM-like"/>
</dbReference>
<feature type="domain" description="Nucleolar complex-associated protein 3 N-terminal" evidence="6">
    <location>
        <begin position="10"/>
        <end position="86"/>
    </location>
</feature>
<dbReference type="Pfam" id="PF03914">
    <property type="entry name" value="CBF"/>
    <property type="match status" value="1"/>
</dbReference>
<dbReference type="EMBL" id="JAPFFF010000004">
    <property type="protein sequence ID" value="KAK8890793.1"/>
    <property type="molecule type" value="Genomic_DNA"/>
</dbReference>
<name>A0ABR2KJ15_9EUKA</name>
<comment type="subcellular location">
    <subcellularLocation>
        <location evidence="1">Nucleus</location>
        <location evidence="1">Nucleolus</location>
    </subcellularLocation>
</comment>
<proteinExistence type="inferred from homology"/>
<dbReference type="InterPro" id="IPR016903">
    <property type="entry name" value="Nucleolar_cplx-assoc_3"/>
</dbReference>
<evidence type="ECO:0000259" key="5">
    <source>
        <dbReference type="Pfam" id="PF03914"/>
    </source>
</evidence>
<comment type="similarity">
    <text evidence="2">Belongs to the CBF/MAK21 family.</text>
</comment>
<dbReference type="Pfam" id="PF07540">
    <property type="entry name" value="NOC3p"/>
    <property type="match status" value="1"/>
</dbReference>